<dbReference type="Pfam" id="PF00271">
    <property type="entry name" value="Helicase_C"/>
    <property type="match status" value="1"/>
</dbReference>
<evidence type="ECO:0000256" key="11">
    <source>
        <dbReference type="SAM" id="MobiDB-lite"/>
    </source>
</evidence>
<dbReference type="InterPro" id="IPR001650">
    <property type="entry name" value="Helicase_C-like"/>
</dbReference>
<evidence type="ECO:0000256" key="1">
    <source>
        <dbReference type="ARBA" id="ARBA00005762"/>
    </source>
</evidence>
<dbReference type="SMART" id="SM00490">
    <property type="entry name" value="HELICc"/>
    <property type="match status" value="1"/>
</dbReference>
<keyword evidence="7" id="KW-0067">ATP-binding</keyword>
<keyword evidence="12" id="KW-0472">Membrane</keyword>
<dbReference type="STRING" id="1890364.A0A2P6NN27"/>
<keyword evidence="4" id="KW-0808">Transferase</keyword>
<dbReference type="Pfam" id="PF00270">
    <property type="entry name" value="DEAD"/>
    <property type="match status" value="1"/>
</dbReference>
<evidence type="ECO:0000256" key="9">
    <source>
        <dbReference type="ARBA" id="ARBA00023158"/>
    </source>
</evidence>
<dbReference type="PROSITE" id="PS51194">
    <property type="entry name" value="HELICASE_CTER"/>
    <property type="match status" value="1"/>
</dbReference>
<proteinExistence type="inferred from homology"/>
<dbReference type="Pfam" id="PF05183">
    <property type="entry name" value="RdRP"/>
    <property type="match status" value="1"/>
</dbReference>
<dbReference type="PANTHER" id="PTHR23079:SF55">
    <property type="entry name" value="RNA-DIRECTED RNA POLYMERASE"/>
    <property type="match status" value="1"/>
</dbReference>
<keyword evidence="3 15" id="KW-0696">RNA-directed RNA polymerase</keyword>
<gene>
    <name evidence="15" type="ORF">PROFUN_07082</name>
</gene>
<evidence type="ECO:0000256" key="8">
    <source>
        <dbReference type="ARBA" id="ARBA00022884"/>
    </source>
</evidence>
<dbReference type="InterPro" id="IPR058752">
    <property type="entry name" value="RDRP_C_head"/>
</dbReference>
<dbReference type="InParanoid" id="A0A2P6NN27"/>
<evidence type="ECO:0000256" key="5">
    <source>
        <dbReference type="ARBA" id="ARBA00022695"/>
    </source>
</evidence>
<dbReference type="PANTHER" id="PTHR23079">
    <property type="entry name" value="RNA-DEPENDENT RNA POLYMERASE"/>
    <property type="match status" value="1"/>
</dbReference>
<dbReference type="InterPro" id="IPR057596">
    <property type="entry name" value="RDRP_core"/>
</dbReference>
<evidence type="ECO:0000256" key="4">
    <source>
        <dbReference type="ARBA" id="ARBA00022679"/>
    </source>
</evidence>
<dbReference type="GO" id="GO:0030422">
    <property type="term" value="P:siRNA processing"/>
    <property type="evidence" value="ECO:0007669"/>
    <property type="project" value="TreeGrafter"/>
</dbReference>
<dbReference type="GO" id="GO:0031380">
    <property type="term" value="C:nuclear RNA-directed RNA polymerase complex"/>
    <property type="evidence" value="ECO:0007669"/>
    <property type="project" value="TreeGrafter"/>
</dbReference>
<dbReference type="Pfam" id="PF26253">
    <property type="entry name" value="RdRP_head"/>
    <property type="match status" value="1"/>
</dbReference>
<keyword evidence="5" id="KW-0548">Nucleotidyltransferase</keyword>
<evidence type="ECO:0000256" key="6">
    <source>
        <dbReference type="ARBA" id="ARBA00022741"/>
    </source>
</evidence>
<dbReference type="InterPro" id="IPR007855">
    <property type="entry name" value="RDRP"/>
</dbReference>
<protein>
    <recommendedName>
        <fullName evidence="2">RNA-directed RNA polymerase</fullName>
        <ecNumber evidence="2">2.7.7.48</ecNumber>
    </recommendedName>
</protein>
<dbReference type="GO" id="GO:0005524">
    <property type="term" value="F:ATP binding"/>
    <property type="evidence" value="ECO:0007669"/>
    <property type="project" value="UniProtKB-KW"/>
</dbReference>
<feature type="transmembrane region" description="Helical" evidence="12">
    <location>
        <begin position="143"/>
        <end position="168"/>
    </location>
</feature>
<dbReference type="InterPro" id="IPR027417">
    <property type="entry name" value="P-loop_NTPase"/>
</dbReference>
<evidence type="ECO:0000256" key="10">
    <source>
        <dbReference type="ARBA" id="ARBA00048744"/>
    </source>
</evidence>
<feature type="region of interest" description="Disordered" evidence="11">
    <location>
        <begin position="448"/>
        <end position="470"/>
    </location>
</feature>
<accession>A0A2P6NN27</accession>
<feature type="domain" description="Helicase C-terminal" evidence="14">
    <location>
        <begin position="766"/>
        <end position="925"/>
    </location>
</feature>
<dbReference type="EC" id="2.7.7.48" evidence="2"/>
<evidence type="ECO:0000259" key="13">
    <source>
        <dbReference type="PROSITE" id="PS51192"/>
    </source>
</evidence>
<keyword evidence="16" id="KW-1185">Reference proteome</keyword>
<evidence type="ECO:0000256" key="2">
    <source>
        <dbReference type="ARBA" id="ARBA00012494"/>
    </source>
</evidence>
<organism evidence="15 16">
    <name type="scientific">Planoprotostelium fungivorum</name>
    <dbReference type="NCBI Taxonomy" id="1890364"/>
    <lineage>
        <taxon>Eukaryota</taxon>
        <taxon>Amoebozoa</taxon>
        <taxon>Evosea</taxon>
        <taxon>Variosea</taxon>
        <taxon>Cavosteliida</taxon>
        <taxon>Cavosteliaceae</taxon>
        <taxon>Planoprotostelium</taxon>
    </lineage>
</organism>
<keyword evidence="8" id="KW-0694">RNA-binding</keyword>
<dbReference type="GO" id="GO:0003968">
    <property type="term" value="F:RNA-directed RNA polymerase activity"/>
    <property type="evidence" value="ECO:0007669"/>
    <property type="project" value="UniProtKB-KW"/>
</dbReference>
<evidence type="ECO:0000256" key="7">
    <source>
        <dbReference type="ARBA" id="ARBA00022840"/>
    </source>
</evidence>
<dbReference type="Proteomes" id="UP000241769">
    <property type="component" value="Unassembled WGS sequence"/>
</dbReference>
<feature type="domain" description="Helicase ATP-binding" evidence="13">
    <location>
        <begin position="495"/>
        <end position="670"/>
    </location>
</feature>
<dbReference type="Gene3D" id="3.40.50.300">
    <property type="entry name" value="P-loop containing nucleotide triphosphate hydrolases"/>
    <property type="match status" value="2"/>
</dbReference>
<dbReference type="SMART" id="SM00487">
    <property type="entry name" value="DEXDc"/>
    <property type="match status" value="1"/>
</dbReference>
<evidence type="ECO:0000256" key="3">
    <source>
        <dbReference type="ARBA" id="ARBA00022484"/>
    </source>
</evidence>
<dbReference type="InterPro" id="IPR014001">
    <property type="entry name" value="Helicase_ATP-bd"/>
</dbReference>
<keyword evidence="12" id="KW-1133">Transmembrane helix</keyword>
<dbReference type="PROSITE" id="PS51192">
    <property type="entry name" value="HELICASE_ATP_BIND_1"/>
    <property type="match status" value="1"/>
</dbReference>
<feature type="compositionally biased region" description="Basic and acidic residues" evidence="11">
    <location>
        <begin position="448"/>
        <end position="457"/>
    </location>
</feature>
<keyword evidence="9" id="KW-0943">RNA-mediated gene silencing</keyword>
<comment type="catalytic activity">
    <reaction evidence="10">
        <text>RNA(n) + a ribonucleoside 5'-triphosphate = RNA(n+1) + diphosphate</text>
        <dbReference type="Rhea" id="RHEA:21248"/>
        <dbReference type="Rhea" id="RHEA-COMP:14527"/>
        <dbReference type="Rhea" id="RHEA-COMP:17342"/>
        <dbReference type="ChEBI" id="CHEBI:33019"/>
        <dbReference type="ChEBI" id="CHEBI:61557"/>
        <dbReference type="ChEBI" id="CHEBI:140395"/>
        <dbReference type="EC" id="2.7.7.48"/>
    </reaction>
</comment>
<dbReference type="SUPFAM" id="SSF52540">
    <property type="entry name" value="P-loop containing nucleoside triphosphate hydrolases"/>
    <property type="match status" value="1"/>
</dbReference>
<dbReference type="GO" id="GO:0003723">
    <property type="term" value="F:RNA binding"/>
    <property type="evidence" value="ECO:0007669"/>
    <property type="project" value="UniProtKB-KW"/>
</dbReference>
<evidence type="ECO:0000256" key="12">
    <source>
        <dbReference type="SAM" id="Phobius"/>
    </source>
</evidence>
<name>A0A2P6NN27_9EUKA</name>
<sequence>MILSFPVKRTEPKAFDELPVSKLLNYLTRDNIIGFPNFISLNEQVSRQERSVFLLSKRSEMATPRPRDDSYLRTLTTLDAKRNALAADVRRLTDQEASGPAKAATNEWIETTTDRQLNIWLTLSDQAFIDSVKAKGPAQTAGISWSGVVFAVVVLAFSVGSAILSWFFGGDNFARFNTIYNFLKDSTALLLLIPQVRDFISLILYGIGHWLQQKYQIWQLRHTKRNTAHPYVVPALLLRQKKLYMLLWCTKCALGTHHLGKHNTHALTWLVTPVQEFIPRLYKACSGRTKAYKCFAENLQTDHNKQGFIAVPCSDTPGAWRQSKAETSQQEMSLRCRECKEFLVGSQELYWLFREGHWSLILRNRSLGVVPATRMKSGTLKDDKCKVCEMFCLEDHKVGVYVKHNNGVGYWGFGGDKAIFDGVDPQLKKWDHIKPTLKTQIKEVSEEDLLEKTEEPKLSSTLPPPPRRNIDVKRVTPTMLIEMTTPPPRPYQVESFLHAISRNTILVLPTGTGKTLVAAMFLRAHRDEPSASDGSRKRFGVMLVNQVPLANQQALAIEDATGGTCIVATGENYEDWHPIYPKRGYDHIVFTAQSLVNLLEKKEICMDDISCIVFDEVHCAKKGNHQYNRIVDGWMKTPQSMRPPLLSLSASIVSGKNRNQMEKEILELSNTMHSTVFSLQIDLFNQDPQIHREIVSDSRGETLFLSLLKEGAKTDAQKKREKRISYALRISTQKAKALVQESQDDELDPLVKERLLSIELPVISSRMNSLIELLEKHKDDQKMIFVKQRSGVRMMILQLETIERNRLGLVVGHGQYDGMAWQDQQQVYEDFRRGFIKTLVTTTISEEGLDITTCNVIISFEEIDHLRGFIQRRGRARAEGSHFYVLGTNNKLEYYQQQERVMNQILSTQKTNEFEEIVKAYADIYNQLPPSRTTRDASYRCGEWTEGAFDDVPICMGTSPVTLNQLSSSLSQLWTIFSHVVTDYIIRPQPQFTWRRGSFVRRHPALPSFMFNDSLGPYIGEVHLKEILNHQILSIGAGFTIPLEGIERWLLVDLENKRLFVPLKRAPHVTQWFSWESDYVLCADGIDLTCPWWHTLEAYGFRILYTLSVEISIDTKDQVTDHESEEDYLWSCIVTQLAPFASRIELKHESPFHQIYLDVMNDIMDTRKRPVVRSFITRAQRDRRSMLEDIWMDVVTTFTVEERAIDHHVTMGKIIVTPLRTVYMVPNIALGNRVVREFSSRAQFVVVSFKDEDFKSIVDDIRYHIVLLDGFQSAGKRFQFIGASSSQMKQREFYFFSSAEILYDAIHRWIGGNKRLRCYLESNSPDLTRYQIEGNWYLYLRRVSHAFTATTPVGSDYKSFDEEDVEAPQGIYTDGIGRMSMDFAVRVRKITVSLSMGSDSSVHQKFGKDPPSAVQIRCGGYKGVLSIDPTIKEDIIFRRSMKKIESSSSRDLEIASRSDMNGPAYLNNQIVTLLYSKGISREVILKLQEEQMERLSTMMTDDEISQKILKKILTEFPFSLPFEMPKHCADPFARKILNAVYEKEAQKLRVEDSRVLMGVSDDTNTLGEDEIFIQILYPDERGTHDENGDLRPLRRRVITGKNPCLHPGDVRVFIAVDRPELYHMENVVVFSRKGERPPTDMLSGSDLDGDRYFVGWDSRLVPSERNDPPMCIDASSVDVNRVEKSIGETLLDISNQRNLGRIANVWLAVTEENDAKHKDCILLAEQHAIEVDSPKSGIHGVIPPHLENKEIPDYVKKRGRRDIDSSIPTNGILGQLYSAREFTRYMNVQPAFITSDDIFITPNHYLYLSAAREAYKEYAQLVTGLLRMYGLKSEAQIIANCKSFVSEWINDSFQEIQYMYHSIVEEFRQKFEKQTEGKSMEGKKDVFSAWCRAAFDNDMKSNDVELPLSFPYASGFVPSEKSGRPNENVHEQVGRSVLHHTRKIWPSVLETYKRAKEIVRQLEEDLKECLKKRVEVHMYGSMSYLLMEPLVSDLDVYINVSQEEMMRVKDSFSKSAHSFDAEIIDNHLIKLKYRGWNIDINNDPIGYRKSKVVIHHINKNPSLFPVLSVLCRWARESEMMRRDAGNKRPFHSFGVAWLLLSSLPFPFIEDDISLHSPDRLVDGADPIECGRLIFQFLERVRAHTTYHCLIDEENNPSVAPESVEESRKIFKLGYYHLCRDLDVKSMIQSSNSLRELSFKLRHKRFESHRYQDESVRSDLARQFKTIAPEVDISITAEDCIKVTLKGNASIIREARSKIERSVRQLHTAPRLGSRFKSGSKRVILHPDMNSTLTWILFDGQTYGKHTQVRPYTTERCTRPIDLNLLYPHFMDMVSIIRNEFDGANDGERSFKIQLGRIYLWDCEDLFLLTAGQVDEAMSKIKGQSRRRRKLKDVQKAAEFKEQSIARPIREAKKDLKKPKNPRGSFLSVFYSDVREFKDHLLSQGFIFAKRVIKRTDTYRLSQRDEFKVTPRKEGDQWIIDEVYEVPYKWYNADIRGSTHDLRISINSQLNVTQEWKHKIKEKGENTLQREQDCEHFRRGTMEVVIAQVSTMAPNASKVMDLIGKPHVEVEIICDKQDLNGMSMWDDNGKIIMLTELRNENEMPKITIRWINAGSLNTMGMMERIWLDWLGHEYDEPHTDVEAWGVDQGECRSQEPEWMPP</sequence>
<comment type="similarity">
    <text evidence="1">Belongs to the RdRP family.</text>
</comment>
<dbReference type="OrthoDB" id="6513042at2759"/>
<evidence type="ECO:0000259" key="14">
    <source>
        <dbReference type="PROSITE" id="PS51194"/>
    </source>
</evidence>
<evidence type="ECO:0000313" key="16">
    <source>
        <dbReference type="Proteomes" id="UP000241769"/>
    </source>
</evidence>
<comment type="caution">
    <text evidence="15">The sequence shown here is derived from an EMBL/GenBank/DDBJ whole genome shotgun (WGS) entry which is preliminary data.</text>
</comment>
<dbReference type="FunCoup" id="A0A2P6NN27">
    <property type="interactions" value="1"/>
</dbReference>
<evidence type="ECO:0000313" key="15">
    <source>
        <dbReference type="EMBL" id="PRP85374.1"/>
    </source>
</evidence>
<dbReference type="EMBL" id="MDYQ01000046">
    <property type="protein sequence ID" value="PRP85374.1"/>
    <property type="molecule type" value="Genomic_DNA"/>
</dbReference>
<keyword evidence="6" id="KW-0547">Nucleotide-binding</keyword>
<dbReference type="InterPro" id="IPR011545">
    <property type="entry name" value="DEAD/DEAH_box_helicase_dom"/>
</dbReference>
<keyword evidence="12" id="KW-0812">Transmembrane</keyword>
<reference evidence="15 16" key="1">
    <citation type="journal article" date="2018" name="Genome Biol. Evol.">
        <title>Multiple Roots of Fruiting Body Formation in Amoebozoa.</title>
        <authorList>
            <person name="Hillmann F."/>
            <person name="Forbes G."/>
            <person name="Novohradska S."/>
            <person name="Ferling I."/>
            <person name="Riege K."/>
            <person name="Groth M."/>
            <person name="Westermann M."/>
            <person name="Marz M."/>
            <person name="Spaller T."/>
            <person name="Winckler T."/>
            <person name="Schaap P."/>
            <person name="Glockner G."/>
        </authorList>
    </citation>
    <scope>NUCLEOTIDE SEQUENCE [LARGE SCALE GENOMIC DNA]</scope>
    <source>
        <strain evidence="15 16">Jena</strain>
    </source>
</reference>